<name>A0A0U9HF52_9FIRM</name>
<reference evidence="3" key="1">
    <citation type="journal article" date="2016" name="Genome Announc.">
        <title>Draft Genome Sequence of the Syntrophic Lactate-Degrading Bacterium Tepidanaerobacter syntrophicus JLT.</title>
        <authorList>
            <person name="Matsuura N."/>
            <person name="Ohashi A."/>
            <person name="Tourlousse D.M."/>
            <person name="Sekiguchi Y."/>
        </authorList>
    </citation>
    <scope>NUCLEOTIDE SEQUENCE [LARGE SCALE GENOMIC DNA]</scope>
    <source>
        <strain evidence="3">JL</strain>
    </source>
</reference>
<dbReference type="Proteomes" id="UP000062160">
    <property type="component" value="Unassembled WGS sequence"/>
</dbReference>
<keyword evidence="4" id="KW-1185">Reference proteome</keyword>
<dbReference type="InterPro" id="IPR036148">
    <property type="entry name" value="MmgE/PrpD_sf"/>
</dbReference>
<dbReference type="RefSeq" id="WP_059031862.1">
    <property type="nucleotide sequence ID" value="NZ_BSDN01000003.1"/>
</dbReference>
<evidence type="ECO:0000313" key="4">
    <source>
        <dbReference type="Proteomes" id="UP000062160"/>
    </source>
</evidence>
<evidence type="ECO:0000313" key="3">
    <source>
        <dbReference type="EMBL" id="GAQ24747.1"/>
    </source>
</evidence>
<dbReference type="PIRSF" id="PIRSF006054">
    <property type="entry name" value="UCP006054"/>
    <property type="match status" value="1"/>
</dbReference>
<dbReference type="InterPro" id="IPR021144">
    <property type="entry name" value="UPF0597"/>
</dbReference>
<sequence length="429" mass="45560">MSNELYQKAIEQVKEEMVPALGVTEPAAIALSTAKAYEVVGGEVKKVAVLMDEGVFKNGFSCAIPGTSEKGNEMAAALGVIAGKPNLGLRVLEDVTEDDVSKAKEMIKEGKIEINVKRGASDIFIDAIVETDKGTGRAVIKDKHTNIVLIEKDGKEIFKKDAESETSKDKAFDISKLVLKDLIDIAEHTPYEDINFILEAVRVNDELAKEGKQGQGMKVGRGISDLIEEGWLKEDILTYAMAYTGYAVDARMGGVSKPAMSICGSGDHGLVATLPLIAIADKKEIPEEKLVRSILLSYLVTMYIKTFAGRLSAFCGCAIAAGTGSSAGICCLLGGNNEQIGFTINNMAADITGIICDGGNFGCSMKAVTAASTAILSALLALKNIHIPKDSGIVGNTVEETMQNIGKIASPGMIKTNDVILDIMINRCD</sequence>
<accession>A0A0U9HF52</accession>
<dbReference type="AlphaFoldDB" id="A0A0U9HF52"/>
<dbReference type="OrthoDB" id="41906at2"/>
<protein>
    <recommendedName>
        <fullName evidence="1">UPF0597 protein TSYNT_6127</fullName>
    </recommendedName>
</protein>
<evidence type="ECO:0000259" key="2">
    <source>
        <dbReference type="Pfam" id="PF03313"/>
    </source>
</evidence>
<dbReference type="HAMAP" id="MF_01845">
    <property type="entry name" value="UPF0597"/>
    <property type="match status" value="1"/>
</dbReference>
<evidence type="ECO:0000256" key="1">
    <source>
        <dbReference type="HAMAP-Rule" id="MF_01845"/>
    </source>
</evidence>
<dbReference type="PANTHER" id="PTHR30501:SF2">
    <property type="entry name" value="UPF0597 PROTEIN YHAM"/>
    <property type="match status" value="1"/>
</dbReference>
<dbReference type="PANTHER" id="PTHR30501">
    <property type="entry name" value="UPF0597 PROTEIN YHAM"/>
    <property type="match status" value="1"/>
</dbReference>
<dbReference type="SUPFAM" id="SSF103378">
    <property type="entry name" value="2-methylcitrate dehydratase PrpD"/>
    <property type="match status" value="1"/>
</dbReference>
<feature type="domain" description="Serine dehydratase-like alpha subunit" evidence="2">
    <location>
        <begin position="88"/>
        <end position="421"/>
    </location>
</feature>
<dbReference type="GO" id="GO:0019450">
    <property type="term" value="P:L-cysteine catabolic process to pyruvate"/>
    <property type="evidence" value="ECO:0007669"/>
    <property type="project" value="TreeGrafter"/>
</dbReference>
<dbReference type="EMBL" id="DF977000">
    <property type="protein sequence ID" value="GAQ24747.1"/>
    <property type="molecule type" value="Genomic_DNA"/>
</dbReference>
<gene>
    <name evidence="3" type="ORF">TSYNT_6127</name>
</gene>
<comment type="similarity">
    <text evidence="1">Belongs to the UPF0597 family.</text>
</comment>
<proteinExistence type="inferred from homology"/>
<dbReference type="STRING" id="224999.GCA_001485475_00753"/>
<dbReference type="GO" id="GO:0080146">
    <property type="term" value="F:L-cysteine desulfhydrase activity"/>
    <property type="evidence" value="ECO:0007669"/>
    <property type="project" value="TreeGrafter"/>
</dbReference>
<organism evidence="3">
    <name type="scientific">Tepidanaerobacter syntrophicus</name>
    <dbReference type="NCBI Taxonomy" id="224999"/>
    <lineage>
        <taxon>Bacteria</taxon>
        <taxon>Bacillati</taxon>
        <taxon>Bacillota</taxon>
        <taxon>Clostridia</taxon>
        <taxon>Thermosediminibacterales</taxon>
        <taxon>Tepidanaerobacteraceae</taxon>
        <taxon>Tepidanaerobacter</taxon>
    </lineage>
</organism>
<dbReference type="InterPro" id="IPR005130">
    <property type="entry name" value="Ser_deHydtase-like_asu"/>
</dbReference>
<dbReference type="Pfam" id="PF03313">
    <property type="entry name" value="SDH_alpha"/>
    <property type="match status" value="1"/>
</dbReference>